<dbReference type="Pfam" id="PF00551">
    <property type="entry name" value="Formyl_trans_N"/>
    <property type="match status" value="1"/>
</dbReference>
<evidence type="ECO:0000259" key="1">
    <source>
        <dbReference type="Pfam" id="PF00551"/>
    </source>
</evidence>
<dbReference type="Gene3D" id="3.40.50.12230">
    <property type="match status" value="1"/>
</dbReference>
<feature type="domain" description="Formyl transferase C-terminal" evidence="2">
    <location>
        <begin position="182"/>
        <end position="261"/>
    </location>
</feature>
<dbReference type="PANTHER" id="PTHR11138">
    <property type="entry name" value="METHIONYL-TRNA FORMYLTRANSFERASE"/>
    <property type="match status" value="1"/>
</dbReference>
<dbReference type="InterPro" id="IPR002376">
    <property type="entry name" value="Formyl_transf_N"/>
</dbReference>
<evidence type="ECO:0000259" key="2">
    <source>
        <dbReference type="Pfam" id="PF02911"/>
    </source>
</evidence>
<sequence>MYENEIVLAGSGHGGYVALKSLQAKFDSVVLLSEDLDLINELREEDKITDSLVQMVDSTIVCASYMKLIPHSILEKNTVINTHPSLLPKYRGIHSLAWAMINREEVVGFTIHLVNEYIDDGDILSQFSVSVGKKNSKEIMDIFDNYVMDNLGSVVKEYLRGNITPIKQDESEASWCCRRNLNDCLIDYNATYDELEALFRVLVPPYPYPILKTQVGTYYVINAVLIMDKTVMHSGRVVNIKGSKVYIKTKGAILVVDKLKNLDTGEYIQAKEVFRLGERIA</sequence>
<dbReference type="Proteomes" id="UP000197092">
    <property type="component" value="Chromosome 1"/>
</dbReference>
<accession>A0AAN1KMB5</accession>
<dbReference type="InterPro" id="IPR005793">
    <property type="entry name" value="Formyl_trans_C"/>
</dbReference>
<feature type="domain" description="Formyl transferase N-terminal" evidence="1">
    <location>
        <begin position="32"/>
        <end position="138"/>
    </location>
</feature>
<gene>
    <name evidence="3" type="ORF">BSZ05_05195</name>
</gene>
<dbReference type="KEGG" id="vsh:BSZ05_05195"/>
<dbReference type="InterPro" id="IPR001555">
    <property type="entry name" value="GART_AS"/>
</dbReference>
<dbReference type="Pfam" id="PF02911">
    <property type="entry name" value="Formyl_trans_C"/>
    <property type="match status" value="1"/>
</dbReference>
<organism evidence="3 4">
    <name type="scientific">Vibrio mediterranei</name>
    <dbReference type="NCBI Taxonomy" id="689"/>
    <lineage>
        <taxon>Bacteria</taxon>
        <taxon>Pseudomonadati</taxon>
        <taxon>Pseudomonadota</taxon>
        <taxon>Gammaproteobacteria</taxon>
        <taxon>Vibrionales</taxon>
        <taxon>Vibrionaceae</taxon>
        <taxon>Vibrio</taxon>
    </lineage>
</organism>
<dbReference type="SUPFAM" id="SSF53328">
    <property type="entry name" value="Formyltransferase"/>
    <property type="match status" value="1"/>
</dbReference>
<dbReference type="EMBL" id="CP018308">
    <property type="protein sequence ID" value="ASI89251.1"/>
    <property type="molecule type" value="Genomic_DNA"/>
</dbReference>
<reference evidence="4" key="1">
    <citation type="submission" date="2016-12" db="EMBL/GenBank/DDBJ databases">
        <title>Comparative genomic analysis reveals the diversity, evolution, and environmental adaptation strategies of the genus Vibrio.</title>
        <authorList>
            <person name="Lin H."/>
            <person name="Wang X."/>
            <person name="Zhang X.-H."/>
        </authorList>
    </citation>
    <scope>NUCLEOTIDE SEQUENCE [LARGE SCALE GENOMIC DNA]</scope>
    <source>
        <strain evidence="4">QT6D1</strain>
    </source>
</reference>
<dbReference type="AlphaFoldDB" id="A0AAN1KMB5"/>
<dbReference type="InterPro" id="IPR036477">
    <property type="entry name" value="Formyl_transf_N_sf"/>
</dbReference>
<dbReference type="GO" id="GO:0004479">
    <property type="term" value="F:methionyl-tRNA formyltransferase activity"/>
    <property type="evidence" value="ECO:0007669"/>
    <property type="project" value="TreeGrafter"/>
</dbReference>
<dbReference type="PANTHER" id="PTHR11138:SF5">
    <property type="entry name" value="METHIONYL-TRNA FORMYLTRANSFERASE, MITOCHONDRIAL"/>
    <property type="match status" value="1"/>
</dbReference>
<dbReference type="RefSeq" id="WP_088876365.1">
    <property type="nucleotide sequence ID" value="NZ_CP018308.1"/>
</dbReference>
<evidence type="ECO:0000313" key="3">
    <source>
        <dbReference type="EMBL" id="ASI89251.1"/>
    </source>
</evidence>
<evidence type="ECO:0000313" key="4">
    <source>
        <dbReference type="Proteomes" id="UP000197092"/>
    </source>
</evidence>
<protein>
    <recommendedName>
        <fullName evidence="5">Methionyl-tRNA formyltransferase</fullName>
    </recommendedName>
</protein>
<evidence type="ECO:0008006" key="5">
    <source>
        <dbReference type="Google" id="ProtNLM"/>
    </source>
</evidence>
<proteinExistence type="predicted"/>
<dbReference type="PROSITE" id="PS00373">
    <property type="entry name" value="GART"/>
    <property type="match status" value="1"/>
</dbReference>
<name>A0AAN1KMB5_9VIBR</name>